<dbReference type="EMBL" id="JANJYJ010000005">
    <property type="protein sequence ID" value="KAK3210859.1"/>
    <property type="molecule type" value="Genomic_DNA"/>
</dbReference>
<keyword evidence="1" id="KW-0472">Membrane</keyword>
<accession>A0AAE0E4T3</accession>
<evidence type="ECO:0000256" key="1">
    <source>
        <dbReference type="SAM" id="Phobius"/>
    </source>
</evidence>
<comment type="caution">
    <text evidence="2">The sequence shown here is derived from an EMBL/GenBank/DDBJ whole genome shotgun (WGS) entry which is preliminary data.</text>
</comment>
<reference evidence="2" key="1">
    <citation type="journal article" date="2023" name="Plant J.">
        <title>Genome sequences and population genomics provide insights into the demographic history, inbreeding, and mutation load of two 'living fossil' tree species of Dipteronia.</title>
        <authorList>
            <person name="Feng Y."/>
            <person name="Comes H.P."/>
            <person name="Chen J."/>
            <person name="Zhu S."/>
            <person name="Lu R."/>
            <person name="Zhang X."/>
            <person name="Li P."/>
            <person name="Qiu J."/>
            <person name="Olsen K.M."/>
            <person name="Qiu Y."/>
        </authorList>
    </citation>
    <scope>NUCLEOTIDE SEQUENCE</scope>
    <source>
        <strain evidence="2">NBL</strain>
    </source>
</reference>
<keyword evidence="1" id="KW-1133">Transmembrane helix</keyword>
<name>A0AAE0E4T3_9ROSI</name>
<evidence type="ECO:0000313" key="3">
    <source>
        <dbReference type="Proteomes" id="UP001281410"/>
    </source>
</evidence>
<feature type="transmembrane region" description="Helical" evidence="1">
    <location>
        <begin position="77"/>
        <end position="100"/>
    </location>
</feature>
<protein>
    <submittedName>
        <fullName evidence="2">Uncharacterized protein</fullName>
    </submittedName>
</protein>
<sequence>MAYTCVWNFCCKMFRYKKRALGVLLLILETTSFILDQYGGSHLNILIASVYVSLVSFLITGYKFIKSRSEVGNGRNYVMELVLSIAQLIVTYVYFVSATFEVKLKLNASVLPLAVAIAGVFLDFKNNEQVTNSSAIQSQLISSNISVVVGIDTEITDSSSPHIQGVSSVTPTVDRLLPVASSNASAVVDD</sequence>
<dbReference type="AlphaFoldDB" id="A0AAE0E4T3"/>
<gene>
    <name evidence="2" type="ORF">Dsin_015565</name>
</gene>
<proteinExistence type="predicted"/>
<evidence type="ECO:0000313" key="2">
    <source>
        <dbReference type="EMBL" id="KAK3210859.1"/>
    </source>
</evidence>
<dbReference type="Proteomes" id="UP001281410">
    <property type="component" value="Unassembled WGS sequence"/>
</dbReference>
<organism evidence="2 3">
    <name type="scientific">Dipteronia sinensis</name>
    <dbReference type="NCBI Taxonomy" id="43782"/>
    <lineage>
        <taxon>Eukaryota</taxon>
        <taxon>Viridiplantae</taxon>
        <taxon>Streptophyta</taxon>
        <taxon>Embryophyta</taxon>
        <taxon>Tracheophyta</taxon>
        <taxon>Spermatophyta</taxon>
        <taxon>Magnoliopsida</taxon>
        <taxon>eudicotyledons</taxon>
        <taxon>Gunneridae</taxon>
        <taxon>Pentapetalae</taxon>
        <taxon>rosids</taxon>
        <taxon>malvids</taxon>
        <taxon>Sapindales</taxon>
        <taxon>Sapindaceae</taxon>
        <taxon>Hippocastanoideae</taxon>
        <taxon>Acereae</taxon>
        <taxon>Dipteronia</taxon>
    </lineage>
</organism>
<feature type="transmembrane region" description="Helical" evidence="1">
    <location>
        <begin position="42"/>
        <end position="65"/>
    </location>
</feature>
<keyword evidence="1" id="KW-0812">Transmembrane</keyword>
<keyword evidence="3" id="KW-1185">Reference proteome</keyword>